<organism evidence="3 4">
    <name type="scientific">Arthrobacter flavus</name>
    <dbReference type="NCBI Taxonomy" id="95172"/>
    <lineage>
        <taxon>Bacteria</taxon>
        <taxon>Bacillati</taxon>
        <taxon>Actinomycetota</taxon>
        <taxon>Actinomycetes</taxon>
        <taxon>Micrococcales</taxon>
        <taxon>Micrococcaceae</taxon>
        <taxon>Arthrobacter</taxon>
    </lineage>
</organism>
<comment type="caution">
    <text evidence="3">The sequence shown here is derived from an EMBL/GenBank/DDBJ whole genome shotgun (WGS) entry which is preliminary data.</text>
</comment>
<dbReference type="InterPro" id="IPR023393">
    <property type="entry name" value="START-like_dom_sf"/>
</dbReference>
<dbReference type="InterPro" id="IPR013538">
    <property type="entry name" value="ASHA1/2-like_C"/>
</dbReference>
<feature type="domain" description="Activator of Hsp90 ATPase homologue 1/2-like C-terminal" evidence="2">
    <location>
        <begin position="19"/>
        <end position="157"/>
    </location>
</feature>
<name>A0ABW4Q971_9MICC</name>
<reference evidence="4" key="1">
    <citation type="journal article" date="2019" name="Int. J. Syst. Evol. Microbiol.">
        <title>The Global Catalogue of Microorganisms (GCM) 10K type strain sequencing project: providing services to taxonomists for standard genome sequencing and annotation.</title>
        <authorList>
            <consortium name="The Broad Institute Genomics Platform"/>
            <consortium name="The Broad Institute Genome Sequencing Center for Infectious Disease"/>
            <person name="Wu L."/>
            <person name="Ma J."/>
        </authorList>
    </citation>
    <scope>NUCLEOTIDE SEQUENCE [LARGE SCALE GENOMIC DNA]</scope>
    <source>
        <strain evidence="4">JCM 11496</strain>
    </source>
</reference>
<gene>
    <name evidence="3" type="ORF">ACFSFX_11610</name>
</gene>
<accession>A0ABW4Q971</accession>
<dbReference type="Gene3D" id="3.30.530.20">
    <property type="match status" value="1"/>
</dbReference>
<evidence type="ECO:0000313" key="3">
    <source>
        <dbReference type="EMBL" id="MFD1847242.1"/>
    </source>
</evidence>
<evidence type="ECO:0000256" key="1">
    <source>
        <dbReference type="ARBA" id="ARBA00006817"/>
    </source>
</evidence>
<dbReference type="Pfam" id="PF08327">
    <property type="entry name" value="AHSA1"/>
    <property type="match status" value="1"/>
</dbReference>
<dbReference type="EMBL" id="JBHUGA010000040">
    <property type="protein sequence ID" value="MFD1847242.1"/>
    <property type="molecule type" value="Genomic_DNA"/>
</dbReference>
<dbReference type="SUPFAM" id="SSF55961">
    <property type="entry name" value="Bet v1-like"/>
    <property type="match status" value="1"/>
</dbReference>
<keyword evidence="4" id="KW-1185">Reference proteome</keyword>
<dbReference type="Proteomes" id="UP001597307">
    <property type="component" value="Unassembled WGS sequence"/>
</dbReference>
<dbReference type="CDD" id="cd07814">
    <property type="entry name" value="SRPBCC_CalC_Aha1-like"/>
    <property type="match status" value="1"/>
</dbReference>
<comment type="similarity">
    <text evidence="1">Belongs to the AHA1 family.</text>
</comment>
<proteinExistence type="inferred from homology"/>
<evidence type="ECO:0000313" key="4">
    <source>
        <dbReference type="Proteomes" id="UP001597307"/>
    </source>
</evidence>
<protein>
    <submittedName>
        <fullName evidence="3">SRPBCC domain-containing protein</fullName>
    </submittedName>
</protein>
<sequence>MTHPTQPERSFTLTRNLQAPRQLVFKAWTDAEHLAWFYNPAMPTPASPIEVDLRVGGVWRQQMVVNEELHYPTGGEYLEIIPDVRLVFRWGAVGGWPDLAGDHQREAPVVSVNLAAAEDGTRLELTVTFPDHLPAEEARNLIDGGTRDGWGVTLDRIIHSTALTA</sequence>
<dbReference type="RefSeq" id="WP_343878820.1">
    <property type="nucleotide sequence ID" value="NZ_BAAAIJ010000032.1"/>
</dbReference>
<evidence type="ECO:0000259" key="2">
    <source>
        <dbReference type="Pfam" id="PF08327"/>
    </source>
</evidence>